<dbReference type="SUPFAM" id="SSF46785">
    <property type="entry name" value="Winged helix' DNA-binding domain"/>
    <property type="match status" value="1"/>
</dbReference>
<reference evidence="2 3" key="1">
    <citation type="submission" date="2020-05" db="EMBL/GenBank/DDBJ databases">
        <authorList>
            <person name="Mo P."/>
        </authorList>
    </citation>
    <scope>NUCLEOTIDE SEQUENCE [LARGE SCALE GENOMIC DNA]</scope>
    <source>
        <strain evidence="2 3">Gen01</strain>
    </source>
</reference>
<dbReference type="KEGG" id="pbro:HOP40_10440"/>
<dbReference type="PANTHER" id="PTHR39515">
    <property type="entry name" value="CONSERVED PROTEIN"/>
    <property type="match status" value="1"/>
</dbReference>
<gene>
    <name evidence="2" type="ORF">HOP40_10440</name>
</gene>
<evidence type="ECO:0000313" key="2">
    <source>
        <dbReference type="EMBL" id="QJY46172.1"/>
    </source>
</evidence>
<dbReference type="Proteomes" id="UP000505377">
    <property type="component" value="Chromosome"/>
</dbReference>
<dbReference type="InterPro" id="IPR036388">
    <property type="entry name" value="WH-like_DNA-bd_sf"/>
</dbReference>
<protein>
    <submittedName>
        <fullName evidence="2">Winged helix-turn-helix transcriptional regulator</fullName>
    </submittedName>
</protein>
<evidence type="ECO:0000259" key="1">
    <source>
        <dbReference type="PROSITE" id="PS50995"/>
    </source>
</evidence>
<dbReference type="GO" id="GO:0003700">
    <property type="term" value="F:DNA-binding transcription factor activity"/>
    <property type="evidence" value="ECO:0007669"/>
    <property type="project" value="InterPro"/>
</dbReference>
<organism evidence="2 3">
    <name type="scientific">Pseudonocardia broussonetiae</name>
    <dbReference type="NCBI Taxonomy" id="2736640"/>
    <lineage>
        <taxon>Bacteria</taxon>
        <taxon>Bacillati</taxon>
        <taxon>Actinomycetota</taxon>
        <taxon>Actinomycetes</taxon>
        <taxon>Pseudonocardiales</taxon>
        <taxon>Pseudonocardiaceae</taxon>
        <taxon>Pseudonocardia</taxon>
    </lineage>
</organism>
<dbReference type="EMBL" id="CP053564">
    <property type="protein sequence ID" value="QJY46172.1"/>
    <property type="molecule type" value="Genomic_DNA"/>
</dbReference>
<dbReference type="PROSITE" id="PS50995">
    <property type="entry name" value="HTH_MARR_2"/>
    <property type="match status" value="1"/>
</dbReference>
<dbReference type="AlphaFoldDB" id="A0A6M6JHH5"/>
<dbReference type="RefSeq" id="WP_172157124.1">
    <property type="nucleotide sequence ID" value="NZ_CP053564.1"/>
</dbReference>
<dbReference type="InterPro" id="IPR052526">
    <property type="entry name" value="HTH-type_Bedaq_tolerance"/>
</dbReference>
<accession>A0A6M6JHH5</accession>
<dbReference type="InterPro" id="IPR000835">
    <property type="entry name" value="HTH_MarR-typ"/>
</dbReference>
<dbReference type="SMART" id="SM00347">
    <property type="entry name" value="HTH_MARR"/>
    <property type="match status" value="1"/>
</dbReference>
<name>A0A6M6JHH5_9PSEU</name>
<dbReference type="Gene3D" id="1.10.10.10">
    <property type="entry name" value="Winged helix-like DNA-binding domain superfamily/Winged helix DNA-binding domain"/>
    <property type="match status" value="1"/>
</dbReference>
<sequence>MHTISSAPVTGDDAVDELADAVTHLVRSWRSAGRRVPNAAHSTLALLQLAGLLDEGEHRIGEIAELRGVDQSVVSRQVGELQARGLACRRPDPSDRRAGLVSLTPDGHALVVRTRTRGRDLVRSALERSDAGDVHTVARLVAALAEEIEARADELTGIS</sequence>
<dbReference type="Pfam" id="PF12802">
    <property type="entry name" value="MarR_2"/>
    <property type="match status" value="1"/>
</dbReference>
<feature type="domain" description="HTH marR-type" evidence="1">
    <location>
        <begin position="15"/>
        <end position="146"/>
    </location>
</feature>
<keyword evidence="3" id="KW-1185">Reference proteome</keyword>
<dbReference type="InterPro" id="IPR036390">
    <property type="entry name" value="WH_DNA-bd_sf"/>
</dbReference>
<evidence type="ECO:0000313" key="3">
    <source>
        <dbReference type="Proteomes" id="UP000505377"/>
    </source>
</evidence>
<proteinExistence type="predicted"/>
<dbReference type="PANTHER" id="PTHR39515:SF2">
    <property type="entry name" value="HTH-TYPE TRANSCRIPTIONAL REGULATOR RV0880"/>
    <property type="match status" value="1"/>
</dbReference>